<dbReference type="InterPro" id="IPR036864">
    <property type="entry name" value="Zn2-C6_fun-type_DNA-bd_sf"/>
</dbReference>
<dbReference type="OrthoDB" id="5121955at2759"/>
<feature type="domain" description="Zn(2)-C6 fungal-type" evidence="3">
    <location>
        <begin position="76"/>
        <end position="110"/>
    </location>
</feature>
<dbReference type="Proteomes" id="UP000824998">
    <property type="component" value="Unassembled WGS sequence"/>
</dbReference>
<sequence>MANQGNPLPPLAIPPLAIPPLAITPLATGPVSLVAATSATTVMNLAMTSNPGEPVVGQRPARPPPPPLDSMRAYRACLNCRNRKSKCDLDINGGRPPCRRCQREGRDCVLGESHRGGRRVRKKPKLEESDDKNKKVPTKLGFQGATSSIAVTPSGIGFSYSAGPSPSMNPLSVPQTPQPPATFQNPYIGRTEQTYTWPPLPAPTTTTTASDSSRNTGQTLLSSPPIDPALRTGQESTHTLQTVPMMATLPKAIKIVSRSSSNLERWPADKTQVPSSQRTFFITNRFRIA</sequence>
<evidence type="ECO:0000256" key="1">
    <source>
        <dbReference type="ARBA" id="ARBA00023242"/>
    </source>
</evidence>
<evidence type="ECO:0000259" key="3">
    <source>
        <dbReference type="PROSITE" id="PS50048"/>
    </source>
</evidence>
<dbReference type="GO" id="GO:0005634">
    <property type="term" value="C:nucleus"/>
    <property type="evidence" value="ECO:0007669"/>
    <property type="project" value="TreeGrafter"/>
</dbReference>
<feature type="compositionally biased region" description="Basic and acidic residues" evidence="2">
    <location>
        <begin position="125"/>
        <end position="134"/>
    </location>
</feature>
<dbReference type="Pfam" id="PF00172">
    <property type="entry name" value="Zn_clus"/>
    <property type="match status" value="1"/>
</dbReference>
<dbReference type="PANTHER" id="PTHR31644:SF1">
    <property type="entry name" value="ZN(II)2CYS6 TRANSCRIPTION FACTOR (EUROFUNG)"/>
    <property type="match status" value="1"/>
</dbReference>
<feature type="region of interest" description="Disordered" evidence="2">
    <location>
        <begin position="161"/>
        <end position="232"/>
    </location>
</feature>
<dbReference type="EMBL" id="MU251389">
    <property type="protein sequence ID" value="KAG9237315.1"/>
    <property type="molecule type" value="Genomic_DNA"/>
</dbReference>
<dbReference type="PROSITE" id="PS50048">
    <property type="entry name" value="ZN2_CY6_FUNGAL_2"/>
    <property type="match status" value="1"/>
</dbReference>
<keyword evidence="1" id="KW-0539">Nucleus</keyword>
<comment type="caution">
    <text evidence="4">The sequence shown here is derived from an EMBL/GenBank/DDBJ whole genome shotgun (WGS) entry which is preliminary data.</text>
</comment>
<dbReference type="SMART" id="SM00066">
    <property type="entry name" value="GAL4"/>
    <property type="match status" value="1"/>
</dbReference>
<dbReference type="Gene3D" id="4.10.240.10">
    <property type="entry name" value="Zn(2)-C6 fungal-type DNA-binding domain"/>
    <property type="match status" value="1"/>
</dbReference>
<accession>A0A9P8C8E1</accession>
<dbReference type="AlphaFoldDB" id="A0A9P8C8E1"/>
<proteinExistence type="predicted"/>
<name>A0A9P8C8E1_9HELO</name>
<organism evidence="4 5">
    <name type="scientific">Amylocarpus encephaloides</name>
    <dbReference type="NCBI Taxonomy" id="45428"/>
    <lineage>
        <taxon>Eukaryota</taxon>
        <taxon>Fungi</taxon>
        <taxon>Dikarya</taxon>
        <taxon>Ascomycota</taxon>
        <taxon>Pezizomycotina</taxon>
        <taxon>Leotiomycetes</taxon>
        <taxon>Helotiales</taxon>
        <taxon>Helotiales incertae sedis</taxon>
        <taxon>Amylocarpus</taxon>
    </lineage>
</organism>
<reference evidence="4" key="1">
    <citation type="journal article" date="2021" name="IMA Fungus">
        <title>Genomic characterization of three marine fungi, including Emericellopsis atlantica sp. nov. with signatures of a generalist lifestyle and marine biomass degradation.</title>
        <authorList>
            <person name="Hagestad O.C."/>
            <person name="Hou L."/>
            <person name="Andersen J.H."/>
            <person name="Hansen E.H."/>
            <person name="Altermark B."/>
            <person name="Li C."/>
            <person name="Kuhnert E."/>
            <person name="Cox R.J."/>
            <person name="Crous P.W."/>
            <person name="Spatafora J.W."/>
            <person name="Lail K."/>
            <person name="Amirebrahimi M."/>
            <person name="Lipzen A."/>
            <person name="Pangilinan J."/>
            <person name="Andreopoulos W."/>
            <person name="Hayes R.D."/>
            <person name="Ng V."/>
            <person name="Grigoriev I.V."/>
            <person name="Jackson S.A."/>
            <person name="Sutton T.D.S."/>
            <person name="Dobson A.D.W."/>
            <person name="Rama T."/>
        </authorList>
    </citation>
    <scope>NUCLEOTIDE SEQUENCE</scope>
    <source>
        <strain evidence="4">TRa018bII</strain>
    </source>
</reference>
<dbReference type="InterPro" id="IPR052780">
    <property type="entry name" value="AAA_Catabolism_Regulators"/>
</dbReference>
<feature type="region of interest" description="Disordered" evidence="2">
    <location>
        <begin position="112"/>
        <end position="139"/>
    </location>
</feature>
<evidence type="ECO:0000313" key="4">
    <source>
        <dbReference type="EMBL" id="KAG9237315.1"/>
    </source>
</evidence>
<keyword evidence="5" id="KW-1185">Reference proteome</keyword>
<evidence type="ECO:0000256" key="2">
    <source>
        <dbReference type="SAM" id="MobiDB-lite"/>
    </source>
</evidence>
<feature type="compositionally biased region" description="Polar residues" evidence="2">
    <location>
        <begin position="209"/>
        <end position="222"/>
    </location>
</feature>
<feature type="compositionally biased region" description="Polar residues" evidence="2">
    <location>
        <begin position="162"/>
        <end position="185"/>
    </location>
</feature>
<dbReference type="GO" id="GO:0000981">
    <property type="term" value="F:DNA-binding transcription factor activity, RNA polymerase II-specific"/>
    <property type="evidence" value="ECO:0007669"/>
    <property type="project" value="InterPro"/>
</dbReference>
<dbReference type="GO" id="GO:0008270">
    <property type="term" value="F:zinc ion binding"/>
    <property type="evidence" value="ECO:0007669"/>
    <property type="project" value="InterPro"/>
</dbReference>
<dbReference type="SUPFAM" id="SSF57701">
    <property type="entry name" value="Zn2/Cys6 DNA-binding domain"/>
    <property type="match status" value="1"/>
</dbReference>
<gene>
    <name evidence="4" type="ORF">BJ875DRAFT_165068</name>
</gene>
<dbReference type="PANTHER" id="PTHR31644">
    <property type="entry name" value="TRANSCRIPTIONAL ACTIVATOR ARO80-RELATED"/>
    <property type="match status" value="1"/>
</dbReference>
<dbReference type="PROSITE" id="PS00463">
    <property type="entry name" value="ZN2_CY6_FUNGAL_1"/>
    <property type="match status" value="1"/>
</dbReference>
<dbReference type="CDD" id="cd00067">
    <property type="entry name" value="GAL4"/>
    <property type="match status" value="1"/>
</dbReference>
<dbReference type="InterPro" id="IPR001138">
    <property type="entry name" value="Zn2Cys6_DnaBD"/>
</dbReference>
<evidence type="ECO:0000313" key="5">
    <source>
        <dbReference type="Proteomes" id="UP000824998"/>
    </source>
</evidence>
<protein>
    <recommendedName>
        <fullName evidence="3">Zn(2)-C6 fungal-type domain-containing protein</fullName>
    </recommendedName>
</protein>